<accession>A0A9P5D2S0</accession>
<dbReference type="InterPro" id="IPR005828">
    <property type="entry name" value="MFS_sugar_transport-like"/>
</dbReference>
<feature type="transmembrane region" description="Helical" evidence="8">
    <location>
        <begin position="138"/>
        <end position="158"/>
    </location>
</feature>
<dbReference type="InterPro" id="IPR005829">
    <property type="entry name" value="Sugar_transporter_CS"/>
</dbReference>
<reference evidence="10" key="1">
    <citation type="submission" date="2020-03" db="EMBL/GenBank/DDBJ databases">
        <title>Site-based positive gene gene selection in Geosmithia morbida across the United States reveals a broad range of putative effectors and factors for local host and environmental adapation.</title>
        <authorList>
            <person name="Onufrak A."/>
            <person name="Murdoch R.W."/>
            <person name="Gazis R."/>
            <person name="Huff M."/>
            <person name="Staton M."/>
            <person name="Klingeman W."/>
            <person name="Hadziabdic D."/>
        </authorList>
    </citation>
    <scope>NUCLEOTIDE SEQUENCE</scope>
    <source>
        <strain evidence="10">1262</strain>
    </source>
</reference>
<evidence type="ECO:0000259" key="9">
    <source>
        <dbReference type="PROSITE" id="PS50850"/>
    </source>
</evidence>
<dbReference type="PROSITE" id="PS50850">
    <property type="entry name" value="MFS"/>
    <property type="match status" value="1"/>
</dbReference>
<evidence type="ECO:0000256" key="3">
    <source>
        <dbReference type="ARBA" id="ARBA00022448"/>
    </source>
</evidence>
<feature type="transmembrane region" description="Helical" evidence="8">
    <location>
        <begin position="263"/>
        <end position="284"/>
    </location>
</feature>
<dbReference type="InterPro" id="IPR003663">
    <property type="entry name" value="Sugar/inositol_transpt"/>
</dbReference>
<feature type="domain" description="Major facilitator superfamily (MFS) profile" evidence="9">
    <location>
        <begin position="103"/>
        <end position="538"/>
    </location>
</feature>
<dbReference type="OrthoDB" id="5290825at2759"/>
<organism evidence="10 11">
    <name type="scientific">Geosmithia morbida</name>
    <dbReference type="NCBI Taxonomy" id="1094350"/>
    <lineage>
        <taxon>Eukaryota</taxon>
        <taxon>Fungi</taxon>
        <taxon>Dikarya</taxon>
        <taxon>Ascomycota</taxon>
        <taxon>Pezizomycotina</taxon>
        <taxon>Sordariomycetes</taxon>
        <taxon>Hypocreomycetidae</taxon>
        <taxon>Hypocreales</taxon>
        <taxon>Bionectriaceae</taxon>
        <taxon>Geosmithia</taxon>
    </lineage>
</organism>
<comment type="caution">
    <text evidence="10">The sequence shown here is derived from an EMBL/GenBank/DDBJ whole genome shotgun (WGS) entry which is preliminary data.</text>
</comment>
<feature type="transmembrane region" description="Helical" evidence="8">
    <location>
        <begin position="170"/>
        <end position="189"/>
    </location>
</feature>
<dbReference type="GeneID" id="55970456"/>
<keyword evidence="3 7" id="KW-0813">Transport</keyword>
<evidence type="ECO:0000256" key="6">
    <source>
        <dbReference type="ARBA" id="ARBA00023136"/>
    </source>
</evidence>
<dbReference type="Gene3D" id="1.20.1250.20">
    <property type="entry name" value="MFS general substrate transporter like domains"/>
    <property type="match status" value="1"/>
</dbReference>
<keyword evidence="4 8" id="KW-0812">Transmembrane</keyword>
<feature type="transmembrane region" description="Helical" evidence="8">
    <location>
        <begin position="417"/>
        <end position="440"/>
    </location>
</feature>
<dbReference type="InterPro" id="IPR020846">
    <property type="entry name" value="MFS_dom"/>
</dbReference>
<dbReference type="GO" id="GO:0022857">
    <property type="term" value="F:transmembrane transporter activity"/>
    <property type="evidence" value="ECO:0007669"/>
    <property type="project" value="InterPro"/>
</dbReference>
<protein>
    <submittedName>
        <fullName evidence="10">Sugar (And other) transporter</fullName>
    </submittedName>
</protein>
<evidence type="ECO:0000313" key="10">
    <source>
        <dbReference type="EMBL" id="KAF4125388.1"/>
    </source>
</evidence>
<feature type="transmembrane region" description="Helical" evidence="8">
    <location>
        <begin position="483"/>
        <end position="503"/>
    </location>
</feature>
<evidence type="ECO:0000256" key="7">
    <source>
        <dbReference type="RuleBase" id="RU003346"/>
    </source>
</evidence>
<feature type="transmembrane region" description="Helical" evidence="8">
    <location>
        <begin position="354"/>
        <end position="374"/>
    </location>
</feature>
<dbReference type="SUPFAM" id="SSF103473">
    <property type="entry name" value="MFS general substrate transporter"/>
    <property type="match status" value="1"/>
</dbReference>
<comment type="subcellular location">
    <subcellularLocation>
        <location evidence="1">Membrane</location>
        <topology evidence="1">Multi-pass membrane protein</topology>
    </subcellularLocation>
</comment>
<dbReference type="EMBL" id="JAANYQ010000003">
    <property type="protein sequence ID" value="KAF4125388.1"/>
    <property type="molecule type" value="Genomic_DNA"/>
</dbReference>
<dbReference type="GO" id="GO:0015798">
    <property type="term" value="P:myo-inositol transport"/>
    <property type="evidence" value="ECO:0007669"/>
    <property type="project" value="UniProtKB-ARBA"/>
</dbReference>
<dbReference type="Pfam" id="PF00083">
    <property type="entry name" value="Sugar_tr"/>
    <property type="match status" value="1"/>
</dbReference>
<feature type="transmembrane region" description="Helical" evidence="8">
    <location>
        <begin position="509"/>
        <end position="534"/>
    </location>
</feature>
<evidence type="ECO:0000256" key="5">
    <source>
        <dbReference type="ARBA" id="ARBA00022989"/>
    </source>
</evidence>
<dbReference type="PANTHER" id="PTHR48020:SF26">
    <property type="entry name" value="MYO-INOSITOL TRANSPORTER, PUTATIVE (AFU_ORTHOLOGUE AFUA_4G01560)-RELATED"/>
    <property type="match status" value="1"/>
</dbReference>
<dbReference type="PROSITE" id="PS00217">
    <property type="entry name" value="SUGAR_TRANSPORT_2"/>
    <property type="match status" value="1"/>
</dbReference>
<evidence type="ECO:0000256" key="8">
    <source>
        <dbReference type="SAM" id="Phobius"/>
    </source>
</evidence>
<feature type="transmembrane region" description="Helical" evidence="8">
    <location>
        <begin position="229"/>
        <end position="251"/>
    </location>
</feature>
<keyword evidence="5 8" id="KW-1133">Transmembrane helix</keyword>
<sequence length="586" mass="65129">MSSQDGASIAASTFDTLPESPLGGMSTQDIIDDVDYLLLTHDLRDHRCLFIKGALVAARQDPADGQIRDDGDNNIRLSDVERRVIALEYEHPVRSLAASQWLQTGLCALCAVVQGMHLTVTNGAQDFYFAYFDMQDPLLRGFVNSAPFISAALLGCWLNQPLNHVFGRRGTIFVSCIVSLATSFWQAAADTWVNLAVARVVLGLAVGASSATTPVYAAECAPPSVRGRLTMLWQMFTAFGIMVGYAASMAFQDVKTWGENTQWRWMMGVTAIPALIVCFVVFLVPESPRYCLDKGDFVGALHSLVQLRCHHVLAFRDLYLAHKHIDGAKHSQGSGRWSTLRELFKPRNLRAAQASWFLMFMQQFCGVNVIAYYSTHIFMGAGFTRSESLAVSLGCGVANFVGAIPALYTIDRFGRRSLLLSTFPVLAISLFWTGASFYIVDQDARLASICTGIYVFMLFYSPGMGPVPFTYSAEAFSLSVRPLGMASATAVTWAFNFIINFTWPKMMLAMTPAGGFCFYAAWNVFAWFFAFFLLPETKGYSLEQLDHIFSKSNRQHAREQWGGMKRFGAKDHRSRRGPFIQREAIR</sequence>
<feature type="transmembrane region" description="Helical" evidence="8">
    <location>
        <begin position="195"/>
        <end position="217"/>
    </location>
</feature>
<feature type="transmembrane region" description="Helical" evidence="8">
    <location>
        <begin position="389"/>
        <end position="410"/>
    </location>
</feature>
<evidence type="ECO:0000256" key="1">
    <source>
        <dbReference type="ARBA" id="ARBA00004141"/>
    </source>
</evidence>
<gene>
    <name evidence="10" type="ORF">GMORB2_4228</name>
</gene>
<dbReference type="RefSeq" id="XP_035324040.1">
    <property type="nucleotide sequence ID" value="XM_035466203.1"/>
</dbReference>
<dbReference type="NCBIfam" id="TIGR00879">
    <property type="entry name" value="SP"/>
    <property type="match status" value="1"/>
</dbReference>
<keyword evidence="6 8" id="KW-0472">Membrane</keyword>
<evidence type="ECO:0000313" key="11">
    <source>
        <dbReference type="Proteomes" id="UP000749293"/>
    </source>
</evidence>
<dbReference type="PROSITE" id="PS00216">
    <property type="entry name" value="SUGAR_TRANSPORT_1"/>
    <property type="match status" value="1"/>
</dbReference>
<evidence type="ECO:0000256" key="4">
    <source>
        <dbReference type="ARBA" id="ARBA00022692"/>
    </source>
</evidence>
<proteinExistence type="inferred from homology"/>
<comment type="similarity">
    <text evidence="2 7">Belongs to the major facilitator superfamily. Sugar transporter (TC 2.A.1.1) family.</text>
</comment>
<name>A0A9P5D2S0_9HYPO</name>
<dbReference type="InterPro" id="IPR036259">
    <property type="entry name" value="MFS_trans_sf"/>
</dbReference>
<dbReference type="GO" id="GO:0015791">
    <property type="term" value="P:polyol transmembrane transport"/>
    <property type="evidence" value="ECO:0007669"/>
    <property type="project" value="UniProtKB-ARBA"/>
</dbReference>
<evidence type="ECO:0000256" key="2">
    <source>
        <dbReference type="ARBA" id="ARBA00010992"/>
    </source>
</evidence>
<dbReference type="InterPro" id="IPR050814">
    <property type="entry name" value="Myo-inositol_Transporter"/>
</dbReference>
<dbReference type="PANTHER" id="PTHR48020">
    <property type="entry name" value="PROTON MYO-INOSITOL COTRANSPORTER"/>
    <property type="match status" value="1"/>
</dbReference>
<dbReference type="PRINTS" id="PR00171">
    <property type="entry name" value="SUGRTRNSPORT"/>
</dbReference>
<dbReference type="AlphaFoldDB" id="A0A9P5D2S0"/>
<feature type="transmembrane region" description="Helical" evidence="8">
    <location>
        <begin position="446"/>
        <end position="471"/>
    </location>
</feature>
<dbReference type="Proteomes" id="UP000749293">
    <property type="component" value="Unassembled WGS sequence"/>
</dbReference>
<dbReference type="GO" id="GO:0016020">
    <property type="term" value="C:membrane"/>
    <property type="evidence" value="ECO:0007669"/>
    <property type="project" value="UniProtKB-SubCell"/>
</dbReference>
<keyword evidence="11" id="KW-1185">Reference proteome</keyword>